<name>A0A934JTC7_9GAMM</name>
<organism evidence="4 5">
    <name type="scientific">Marinomonas transparens</name>
    <dbReference type="NCBI Taxonomy" id="2795388"/>
    <lineage>
        <taxon>Bacteria</taxon>
        <taxon>Pseudomonadati</taxon>
        <taxon>Pseudomonadota</taxon>
        <taxon>Gammaproteobacteria</taxon>
        <taxon>Oceanospirillales</taxon>
        <taxon>Oceanospirillaceae</taxon>
        <taxon>Marinomonas</taxon>
    </lineage>
</organism>
<evidence type="ECO:0000313" key="5">
    <source>
        <dbReference type="Proteomes" id="UP000628710"/>
    </source>
</evidence>
<evidence type="ECO:0000256" key="1">
    <source>
        <dbReference type="ARBA" id="ARBA00023237"/>
    </source>
</evidence>
<dbReference type="InterPro" id="IPR050218">
    <property type="entry name" value="LptD"/>
</dbReference>
<protein>
    <recommendedName>
        <fullName evidence="2">LPS-assembly protein LptD</fullName>
    </recommendedName>
</protein>
<evidence type="ECO:0000256" key="2">
    <source>
        <dbReference type="HAMAP-Rule" id="MF_01411"/>
    </source>
</evidence>
<dbReference type="GO" id="GO:0043165">
    <property type="term" value="P:Gram-negative-bacterium-type cell outer membrane assembly"/>
    <property type="evidence" value="ECO:0007669"/>
    <property type="project" value="UniProtKB-UniRule"/>
</dbReference>
<evidence type="ECO:0000259" key="3">
    <source>
        <dbReference type="Pfam" id="PF04453"/>
    </source>
</evidence>
<feature type="domain" description="LptD C-terminal" evidence="3">
    <location>
        <begin position="337"/>
        <end position="667"/>
    </location>
</feature>
<comment type="caution">
    <text evidence="2">Lacks conserved residue(s) required for the propagation of feature annotation.</text>
</comment>
<dbReference type="HAMAP" id="MF_01411">
    <property type="entry name" value="LPS_assembly_LptD"/>
    <property type="match status" value="1"/>
</dbReference>
<reference evidence="4" key="1">
    <citation type="submission" date="2020-12" db="EMBL/GenBank/DDBJ databases">
        <title>Marinomonas arctica sp. nov., a psychrotolerant bacterium isolated from the Arctic.</title>
        <authorList>
            <person name="Zhang Y."/>
        </authorList>
    </citation>
    <scope>NUCLEOTIDE SEQUENCE</scope>
    <source>
        <strain evidence="4">C1424</strain>
    </source>
</reference>
<dbReference type="EMBL" id="JAEMNX010000003">
    <property type="protein sequence ID" value="MBJ7537005.1"/>
    <property type="molecule type" value="Genomic_DNA"/>
</dbReference>
<dbReference type="PANTHER" id="PTHR30189">
    <property type="entry name" value="LPS-ASSEMBLY PROTEIN"/>
    <property type="match status" value="1"/>
</dbReference>
<feature type="chain" id="PRO_5038188204" description="LPS-assembly protein LptD" evidence="2">
    <location>
        <begin position="24"/>
        <end position="749"/>
    </location>
</feature>
<dbReference type="GO" id="GO:0015920">
    <property type="term" value="P:lipopolysaccharide transport"/>
    <property type="evidence" value="ECO:0007669"/>
    <property type="project" value="InterPro"/>
</dbReference>
<dbReference type="InterPro" id="IPR020889">
    <property type="entry name" value="LipoPS_assembly_LptD"/>
</dbReference>
<evidence type="ECO:0000313" key="4">
    <source>
        <dbReference type="EMBL" id="MBJ7537005.1"/>
    </source>
</evidence>
<gene>
    <name evidence="2" type="primary">lptD</name>
    <name evidence="4" type="ORF">I8J31_04845</name>
</gene>
<dbReference type="GO" id="GO:1990351">
    <property type="term" value="C:transporter complex"/>
    <property type="evidence" value="ECO:0007669"/>
    <property type="project" value="TreeGrafter"/>
</dbReference>
<keyword evidence="2" id="KW-0732">Signal</keyword>
<dbReference type="Pfam" id="PF04453">
    <property type="entry name" value="LptD"/>
    <property type="match status" value="1"/>
</dbReference>
<comment type="subcellular location">
    <subcellularLocation>
        <location evidence="2">Cell outer membrane</location>
    </subcellularLocation>
</comment>
<comment type="caution">
    <text evidence="4">The sequence shown here is derived from an EMBL/GenBank/DDBJ whole genome shotgun (WGS) entry which is preliminary data.</text>
</comment>
<accession>A0A934JTC7</accession>
<dbReference type="AlphaFoldDB" id="A0A934JTC7"/>
<dbReference type="Proteomes" id="UP000628710">
    <property type="component" value="Unassembled WGS sequence"/>
</dbReference>
<dbReference type="PANTHER" id="PTHR30189:SF1">
    <property type="entry name" value="LPS-ASSEMBLY PROTEIN LPTD"/>
    <property type="match status" value="1"/>
</dbReference>
<keyword evidence="2" id="KW-0472">Membrane</keyword>
<keyword evidence="1 2" id="KW-0998">Cell outer membrane</keyword>
<comment type="similarity">
    <text evidence="2">Belongs to the LptD family.</text>
</comment>
<feature type="signal peptide" evidence="2">
    <location>
        <begin position="1"/>
        <end position="23"/>
    </location>
</feature>
<dbReference type="InterPro" id="IPR007543">
    <property type="entry name" value="LptD_C"/>
</dbReference>
<proteinExistence type="inferred from homology"/>
<sequence length="749" mass="85225" precursor="true">MVKHLRICALFFHSLFILPLAQADQWDWVPRGALSTDQQSQLNQYCHGSYLDGWQARDTSGTDLSADSIVRDEKGLIHLQGKAQIAQSGSILSANSIKGVPGQYYNADGNVSLRRKGQLVRSSSAYVSNTDAAPTEFIDAKFISHQTGARLEAKSLLQDKSGIIFIQEGFFTTCEPDSDSWKLYGSAIELNTISGFGTARHVQIRLSDIPVFYVPWLRFPIDNRRQTGFLFPRFGFSTKDGLSLSTPFYWNIAANYDATITPQLIQNKGEGIDLEFRHLSPYGNTSYEQSSFFDNDEGEQTLLKLKSDQAFNQYFSAGLLLEDNPTQDKYPEANSTSIGEKDNYERSAYFAFNNGNFNNKITYRTYYTPDNSLDKPFEWVPRIDSSYRFATHYLDYSLAAQYTDFYDPDENNFDGQRLVFNQDLQFNFSNTWGSLTPGVLTKYRDYNLHAYTTDTDSTTSVEHVSGYLDAKIVFERSLLMSSNDQWRQTLEPRLSYLNAPFEDQDLIPNFDASLPTMTYSQAFSHQRFSGNDRIGDTEQVTLGLESRLYDANNNERWTFKAGQLFYLEDRYVGISGVTDENIIVDDSKRSDLLTSASYNGDRYNLTSNLNYDLDNDNVALAQITAKMEPVDDVKVNLSYLYTINNTDPDNNAKQASIGTIFPISQHWSMFSQYTYDFLKQDAIRQVSGLGYENCCIKVSLSYQDWLNDDSKFDRGIFLQFILRSLSTAGRANEETSIANDYWNQGKVGY</sequence>
<keyword evidence="5" id="KW-1185">Reference proteome</keyword>
<comment type="function">
    <text evidence="2">Together with LptE, is involved in the assembly of lipopolysaccharide (LPS) at the surface of the outer membrane.</text>
</comment>
<dbReference type="GO" id="GO:0009279">
    <property type="term" value="C:cell outer membrane"/>
    <property type="evidence" value="ECO:0007669"/>
    <property type="project" value="UniProtKB-SubCell"/>
</dbReference>
<comment type="subunit">
    <text evidence="2">Component of the lipopolysaccharide transport and assembly complex. Interacts with LptE and LptA.</text>
</comment>